<dbReference type="EMBL" id="JAVRHS010000003">
    <property type="protein sequence ID" value="MDT0575605.1"/>
    <property type="molecule type" value="Genomic_DNA"/>
</dbReference>
<organism evidence="2 3">
    <name type="scientific">Croceicoccus esteveae</name>
    <dbReference type="NCBI Taxonomy" id="3075597"/>
    <lineage>
        <taxon>Bacteria</taxon>
        <taxon>Pseudomonadati</taxon>
        <taxon>Pseudomonadota</taxon>
        <taxon>Alphaproteobacteria</taxon>
        <taxon>Sphingomonadales</taxon>
        <taxon>Erythrobacteraceae</taxon>
        <taxon>Croceicoccus</taxon>
    </lineage>
</organism>
<dbReference type="RefSeq" id="WP_311340188.1">
    <property type="nucleotide sequence ID" value="NZ_JAVRHS010000003.1"/>
</dbReference>
<name>A0ABU2ZG76_9SPHN</name>
<feature type="chain" id="PRO_5047219141" description="Fimbrial biogenesis outer membrane usher protein" evidence="1">
    <location>
        <begin position="22"/>
        <end position="889"/>
    </location>
</feature>
<feature type="signal peptide" evidence="1">
    <location>
        <begin position="1"/>
        <end position="21"/>
    </location>
</feature>
<sequence length="889" mass="95904">MGAPVWMLLGATMLSPMSVHGQTTSLPSSPGRASQPVQTLSQALATSVTMALTGDGVESHATEADAAGSVTDPATATEDEIFRRAFGGNRPVLPASDYPVVVNGIPVGEFAVHPGRADADGTVHKDLLLAVLADAVRPPTAETLRQMAGSGTDVAFASLRQLGFDIRFDAMELVLVINVPPRLGTMQNLQFRRARADAAAQVLMPSRFSAYASMRAGAVIIEDSARDATGLTRKAAEIDTAVNLLGLVGQANLRYRDTGRRAFTRGDVRLTYDDTSALMRYEIGDLSIARRSFQSGQRIAGISVARYFGIDPYRNIRPGFSQAFELTEPARVETLINGIPSRSFNLRAGQYTLRDIPLVSSAGNDIELRISYLGGRSEVLRFPAFFDFDLLAPGLVDFGFNFGVPYRDNDGRREYDSSTYTGSAYARIGVSSNLTLGLNWEGNRQFDLVGGDAVWASPVGTFATYVSTQVQELTARSSQLTFSYRWRDADRSRDRFVDAAFVLTGRDYRTLSDIFGDNYTARQGRIRVGQRLSRLTHAQLYAGYEQLRLEGQDGYYIGVNASRQISFGSLSAGLEYQWSERQPGPAVRIGLTVPLARGSLSSSYATQDHTLNVDYTQASSGGVGSTAVNAGLSRRDGAEQLYAGISYLGNRFEASATQLAGSYLGRFEDRDLRTELTFGTALVMADGHFGISRPVANSFALFTPHPKAGDIDLAIDPRTDFGAARTSYEAVSGPLGPAVLPNLAPYFVRGVQVDAPNAPLGTSTGGEIYMLRPGFRSGYSIVVGSEASVSLVGNLLDRDGDPLPFATGTAAIDRRSANDGDALQLFSNRAGRFFLDKLLPGRRYRLHFDIGGQTLTGLLDVPADAIGLVRLDTPVKLDIDVKEKPHAPQ</sequence>
<dbReference type="PANTHER" id="PTHR30451">
    <property type="entry name" value="OUTER MEMBRANE USHER PROTEIN"/>
    <property type="match status" value="1"/>
</dbReference>
<proteinExistence type="predicted"/>
<accession>A0ABU2ZG76</accession>
<dbReference type="Proteomes" id="UP001259803">
    <property type="component" value="Unassembled WGS sequence"/>
</dbReference>
<dbReference type="PANTHER" id="PTHR30451:SF5">
    <property type="entry name" value="SLR0019 PROTEIN"/>
    <property type="match status" value="1"/>
</dbReference>
<evidence type="ECO:0008006" key="4">
    <source>
        <dbReference type="Google" id="ProtNLM"/>
    </source>
</evidence>
<evidence type="ECO:0000313" key="3">
    <source>
        <dbReference type="Proteomes" id="UP001259803"/>
    </source>
</evidence>
<dbReference type="InterPro" id="IPR000015">
    <property type="entry name" value="Fimb_usher"/>
</dbReference>
<dbReference type="SUPFAM" id="SSF56935">
    <property type="entry name" value="Porins"/>
    <property type="match status" value="1"/>
</dbReference>
<keyword evidence="1" id="KW-0732">Signal</keyword>
<comment type="caution">
    <text evidence="2">The sequence shown here is derived from an EMBL/GenBank/DDBJ whole genome shotgun (WGS) entry which is preliminary data.</text>
</comment>
<keyword evidence="3" id="KW-1185">Reference proteome</keyword>
<evidence type="ECO:0000313" key="2">
    <source>
        <dbReference type="EMBL" id="MDT0575605.1"/>
    </source>
</evidence>
<protein>
    <recommendedName>
        <fullName evidence="4">Fimbrial biogenesis outer membrane usher protein</fullName>
    </recommendedName>
</protein>
<gene>
    <name evidence="2" type="ORF">RM533_05355</name>
</gene>
<reference evidence="2 3" key="1">
    <citation type="submission" date="2023-09" db="EMBL/GenBank/DDBJ databases">
        <authorList>
            <person name="Rey-Velasco X."/>
        </authorList>
    </citation>
    <scope>NUCLEOTIDE SEQUENCE [LARGE SCALE GENOMIC DNA]</scope>
    <source>
        <strain evidence="2 3">F390</strain>
    </source>
</reference>
<evidence type="ECO:0000256" key="1">
    <source>
        <dbReference type="SAM" id="SignalP"/>
    </source>
</evidence>